<dbReference type="PROSITE" id="PS50883">
    <property type="entry name" value="EAL"/>
    <property type="match status" value="1"/>
</dbReference>
<protein>
    <submittedName>
        <fullName evidence="3">Diguanylate cyclase domain protein</fullName>
    </submittedName>
</protein>
<dbReference type="SMART" id="SM00267">
    <property type="entry name" value="GGDEF"/>
    <property type="match status" value="1"/>
</dbReference>
<dbReference type="Pfam" id="PF00990">
    <property type="entry name" value="GGDEF"/>
    <property type="match status" value="1"/>
</dbReference>
<gene>
    <name evidence="3" type="ORF">HMPREF0083_06133</name>
</gene>
<dbReference type="Pfam" id="PF00563">
    <property type="entry name" value="EAL"/>
    <property type="match status" value="1"/>
</dbReference>
<dbReference type="PANTHER" id="PTHR44757:SF2">
    <property type="entry name" value="BIOFILM ARCHITECTURE MAINTENANCE PROTEIN MBAA"/>
    <property type="match status" value="1"/>
</dbReference>
<dbReference type="Gene3D" id="3.20.20.450">
    <property type="entry name" value="EAL domain"/>
    <property type="match status" value="1"/>
</dbReference>
<dbReference type="FunFam" id="3.20.20.450:FF:000001">
    <property type="entry name" value="Cyclic di-GMP phosphodiesterase yahA"/>
    <property type="match status" value="1"/>
</dbReference>
<evidence type="ECO:0000313" key="3">
    <source>
        <dbReference type="EMBL" id="ERI04299.1"/>
    </source>
</evidence>
<dbReference type="SUPFAM" id="SSF55785">
    <property type="entry name" value="PYP-like sensor domain (PAS domain)"/>
    <property type="match status" value="1"/>
</dbReference>
<dbReference type="InterPro" id="IPR035919">
    <property type="entry name" value="EAL_sf"/>
</dbReference>
<dbReference type="InterPro" id="IPR029787">
    <property type="entry name" value="Nucleotide_cyclase"/>
</dbReference>
<dbReference type="CDD" id="cd01949">
    <property type="entry name" value="GGDEF"/>
    <property type="match status" value="1"/>
</dbReference>
<accession>U1W755</accession>
<feature type="domain" description="EAL" evidence="1">
    <location>
        <begin position="328"/>
        <end position="582"/>
    </location>
</feature>
<dbReference type="PATRIC" id="fig|649747.3.peg.5483"/>
<dbReference type="SUPFAM" id="SSF141868">
    <property type="entry name" value="EAL domain-like"/>
    <property type="match status" value="1"/>
</dbReference>
<feature type="domain" description="GGDEF" evidence="2">
    <location>
        <begin position="188"/>
        <end position="320"/>
    </location>
</feature>
<evidence type="ECO:0000313" key="4">
    <source>
        <dbReference type="Proteomes" id="UP000016511"/>
    </source>
</evidence>
<dbReference type="HOGENOM" id="CLU_000445_70_50_9"/>
<dbReference type="InterPro" id="IPR000160">
    <property type="entry name" value="GGDEF_dom"/>
</dbReference>
<dbReference type="PANTHER" id="PTHR44757">
    <property type="entry name" value="DIGUANYLATE CYCLASE DGCP"/>
    <property type="match status" value="1"/>
</dbReference>
<comment type="caution">
    <text evidence="3">The sequence shown here is derived from an EMBL/GenBank/DDBJ whole genome shotgun (WGS) entry which is preliminary data.</text>
</comment>
<dbReference type="InterPro" id="IPR043128">
    <property type="entry name" value="Rev_trsase/Diguanyl_cyclase"/>
</dbReference>
<proteinExistence type="predicted"/>
<dbReference type="AlphaFoldDB" id="U1W755"/>
<organism evidence="3 4">
    <name type="scientific">Aneurinibacillus aneurinilyticus ATCC 12856</name>
    <dbReference type="NCBI Taxonomy" id="649747"/>
    <lineage>
        <taxon>Bacteria</taxon>
        <taxon>Bacillati</taxon>
        <taxon>Bacillota</taxon>
        <taxon>Bacilli</taxon>
        <taxon>Bacillales</taxon>
        <taxon>Paenibacillaceae</taxon>
        <taxon>Aneurinibacillus group</taxon>
        <taxon>Aneurinibacillus</taxon>
    </lineage>
</organism>
<dbReference type="NCBIfam" id="TIGR00254">
    <property type="entry name" value="GGDEF"/>
    <property type="match status" value="1"/>
</dbReference>
<dbReference type="CDD" id="cd01948">
    <property type="entry name" value="EAL"/>
    <property type="match status" value="1"/>
</dbReference>
<dbReference type="STRING" id="649747.HMPREF0083_06133"/>
<dbReference type="Gene3D" id="3.30.450.20">
    <property type="entry name" value="PAS domain"/>
    <property type="match status" value="1"/>
</dbReference>
<dbReference type="PROSITE" id="PS50887">
    <property type="entry name" value="GGDEF"/>
    <property type="match status" value="1"/>
</dbReference>
<dbReference type="Proteomes" id="UP000016511">
    <property type="component" value="Unassembled WGS sequence"/>
</dbReference>
<dbReference type="InterPro" id="IPR052155">
    <property type="entry name" value="Biofilm_reg_signaling"/>
</dbReference>
<keyword evidence="4" id="KW-1185">Reference proteome</keyword>
<dbReference type="SMART" id="SM00052">
    <property type="entry name" value="EAL"/>
    <property type="match status" value="1"/>
</dbReference>
<dbReference type="eggNOG" id="COG5001">
    <property type="taxonomic scope" value="Bacteria"/>
</dbReference>
<dbReference type="Pfam" id="PF08448">
    <property type="entry name" value="PAS_4"/>
    <property type="match status" value="1"/>
</dbReference>
<sequence length="583" mass="66512">MTIELWLVRSVIKKTEVEKPMQDESITSLQQTEQKYQSLLEKLHNVVYKVRRETEAEATFVYTMFEGRVAKRQGLTTEAVRGKTPQELFAPQFAGYLQIQYERAWQGEPIIHELVCEQEVYYVSLVLSEDEDGEQELIGCSLDLTLCRQAKRQIERMKKYDALTGLPNQLAFDESLQQAVNGEHESSSPFTLMIIDIDQFKMMHAAIGRTPSEAVLAHVAKKLSQVLDERTMLARLSKDNFAAVLTNITQEEARAKATEIISLITSPIQTSDTTIHMTASVGMSVYPIDGSEPEEILKKAETAMYRAKERGGNCYCFYSQEMVRIGEQWVLRSELRNAVHRNELFLHYQPRYEVESSKLVGMEALVRWLHPENGVMFPGTFINLAEKTGLILEIDRWVLEAACARVKQWQEAGEIHASVSVNLSYLHFKEPDCVQMVMDILRKTGLHPGCLEIELTESVFVEEAEVALDMMRQLKMLGVRIAIDDFGTGYSALHYLKKFPFDTLKIDRSFLENVTISEADGVILRTVIDMAKKLNLRVVAEGVETEEQLSYLREHACDEVQGYLLSRPVPEEQMEKLLFSISN</sequence>
<name>U1W755_ANEAE</name>
<dbReference type="InterPro" id="IPR013656">
    <property type="entry name" value="PAS_4"/>
</dbReference>
<evidence type="ECO:0000259" key="1">
    <source>
        <dbReference type="PROSITE" id="PS50883"/>
    </source>
</evidence>
<dbReference type="InterPro" id="IPR035965">
    <property type="entry name" value="PAS-like_dom_sf"/>
</dbReference>
<dbReference type="Gene3D" id="3.30.70.270">
    <property type="match status" value="1"/>
</dbReference>
<dbReference type="InterPro" id="IPR001633">
    <property type="entry name" value="EAL_dom"/>
</dbReference>
<evidence type="ECO:0000259" key="2">
    <source>
        <dbReference type="PROSITE" id="PS50887"/>
    </source>
</evidence>
<dbReference type="SUPFAM" id="SSF55073">
    <property type="entry name" value="Nucleotide cyclase"/>
    <property type="match status" value="1"/>
</dbReference>
<reference evidence="3 4" key="1">
    <citation type="submission" date="2013-08" db="EMBL/GenBank/DDBJ databases">
        <authorList>
            <person name="Weinstock G."/>
            <person name="Sodergren E."/>
            <person name="Wylie T."/>
            <person name="Fulton L."/>
            <person name="Fulton R."/>
            <person name="Fronick C."/>
            <person name="O'Laughlin M."/>
            <person name="Godfrey J."/>
            <person name="Miner T."/>
            <person name="Herter B."/>
            <person name="Appelbaum E."/>
            <person name="Cordes M."/>
            <person name="Lek S."/>
            <person name="Wollam A."/>
            <person name="Pepin K.H."/>
            <person name="Palsikar V.B."/>
            <person name="Mitreva M."/>
            <person name="Wilson R.K."/>
        </authorList>
    </citation>
    <scope>NUCLEOTIDE SEQUENCE [LARGE SCALE GENOMIC DNA]</scope>
    <source>
        <strain evidence="3 4">ATCC 12856</strain>
    </source>
</reference>
<dbReference type="EMBL" id="AWSJ01000389">
    <property type="protein sequence ID" value="ERI04299.1"/>
    <property type="molecule type" value="Genomic_DNA"/>
</dbReference>